<organism evidence="6 7">
    <name type="scientific">Sphingomonas prati</name>
    <dbReference type="NCBI Taxonomy" id="1843237"/>
    <lineage>
        <taxon>Bacteria</taxon>
        <taxon>Pseudomonadati</taxon>
        <taxon>Pseudomonadota</taxon>
        <taxon>Alphaproteobacteria</taxon>
        <taxon>Sphingomonadales</taxon>
        <taxon>Sphingomonadaceae</taxon>
        <taxon>Sphingomonas</taxon>
    </lineage>
</organism>
<dbReference type="SUPFAM" id="SSF51445">
    <property type="entry name" value="(Trans)glycosidases"/>
    <property type="match status" value="1"/>
</dbReference>
<dbReference type="Pfam" id="PF01915">
    <property type="entry name" value="Glyco_hydro_3_C"/>
    <property type="match status" value="1"/>
</dbReference>
<dbReference type="Gene3D" id="2.60.40.10">
    <property type="entry name" value="Immunoglobulins"/>
    <property type="match status" value="1"/>
</dbReference>
<keyword evidence="6" id="KW-0326">Glycosidase</keyword>
<dbReference type="InterPro" id="IPR001764">
    <property type="entry name" value="Glyco_hydro_3_N"/>
</dbReference>
<dbReference type="Pfam" id="PF14310">
    <property type="entry name" value="Fn3-like"/>
    <property type="match status" value="1"/>
</dbReference>
<evidence type="ECO:0000256" key="4">
    <source>
        <dbReference type="SAM" id="SignalP"/>
    </source>
</evidence>
<dbReference type="RefSeq" id="WP_157177430.1">
    <property type="nucleotide sequence ID" value="NZ_BMJP01000001.1"/>
</dbReference>
<dbReference type="OrthoDB" id="9781691at2"/>
<evidence type="ECO:0000256" key="2">
    <source>
        <dbReference type="ARBA" id="ARBA00022729"/>
    </source>
</evidence>
<dbReference type="InterPro" id="IPR002772">
    <property type="entry name" value="Glyco_hydro_3_C"/>
</dbReference>
<evidence type="ECO:0000256" key="3">
    <source>
        <dbReference type="ARBA" id="ARBA00022801"/>
    </source>
</evidence>
<comment type="caution">
    <text evidence="6">The sequence shown here is derived from an EMBL/GenBank/DDBJ whole genome shotgun (WGS) entry which is preliminary data.</text>
</comment>
<dbReference type="GO" id="GO:0045493">
    <property type="term" value="P:xylan catabolic process"/>
    <property type="evidence" value="ECO:0007669"/>
    <property type="project" value="InterPro"/>
</dbReference>
<dbReference type="InterPro" id="IPR044993">
    <property type="entry name" value="BXL"/>
</dbReference>
<proteinExistence type="inferred from homology"/>
<dbReference type="GO" id="GO:0031222">
    <property type="term" value="P:arabinan catabolic process"/>
    <property type="evidence" value="ECO:0007669"/>
    <property type="project" value="TreeGrafter"/>
</dbReference>
<dbReference type="EMBL" id="JACIJR010000002">
    <property type="protein sequence ID" value="MBB5728730.1"/>
    <property type="molecule type" value="Genomic_DNA"/>
</dbReference>
<dbReference type="GO" id="GO:0009044">
    <property type="term" value="F:xylan 1,4-beta-xylosidase activity"/>
    <property type="evidence" value="ECO:0007669"/>
    <property type="project" value="InterPro"/>
</dbReference>
<dbReference type="InterPro" id="IPR036962">
    <property type="entry name" value="Glyco_hydro_3_N_sf"/>
</dbReference>
<sequence>MGKSLELVLALLLSSTVTPLAAAQPVPGTLGDTAATPEVRAQDIVSRMTLEEKAAQLGHTAPAIPRLGVPEYNWWNEGLHGVARAGIATVFPQAIGMAATWDTALLAKVGNTVATEFRAKFLERRLPDGGSEFYRGLTVWSPNINIFRDPRWGRGQETYGEDPYLSGRLGIAYIAGLQGNDPRIFKVIATSKHFAVHSGPESNRHREDVYPNPYDLEDTYLPAFRATVTEGKVQSVMCVYNAVNGVPGCASTMLMDDILRKSWGFGGYVVSDCGAAANIYRPDALHYTKTAPEGVAVGIKAGMDLICGDYRNKMTTDADSIVTAVKTGLLPQATVDRALERLFVARVRLGLFDPKLPFAEITAKDYDTPAHHAMSRKMAEESMVLLKNDGGLLPIKGDPRTIAVIGPNADSIDALVGNYYGTPSKPVTVLDGIRARYPKAKIVYAQGTGLIGPAEVPVPDAALCVDAACATKGLKAEYFAGTDLAGPATRTETLPNARLDWSGDRETSARWTGTLVAPTSGSYGFRFASENGYRVFVGDKLVVDEWGVGDAPSILTGTITLEKGRRYPIRVEGVQRGARSSQQLVWSIPGAGGDDAVAAAKAADLTIFVGGLSARIEGEEMRVQAPGFAGGDRTSLDLPAPQQALLDRLTATGKPLVLVLMNGSALAVNRADKTVPAIVEAWYPGGEGGHAVAGMLAGDFSPAGRLPVTFYKSADQLPAFTDYSMKGRTYRYFAGETLYPFGHGLSYTRFAYAAPTLSTTRVGADGKVNVSVTISNVGARDGDEVVQLYVAHPGAQNAPIRSLARFERVHLKKGETRRVSFTLDARALSLVDAKGVRRLTPGTVKLWIGGGQPGGRGGLPSVAGVATELKVDGQAMLPR</sequence>
<dbReference type="AlphaFoldDB" id="A0A7W9BRE9"/>
<protein>
    <submittedName>
        <fullName evidence="6">Beta-glucosidase</fullName>
        <ecNumber evidence="6">3.2.1.21</ecNumber>
    </submittedName>
</protein>
<dbReference type="Gene3D" id="3.20.20.300">
    <property type="entry name" value="Glycoside hydrolase, family 3, N-terminal domain"/>
    <property type="match status" value="1"/>
</dbReference>
<evidence type="ECO:0000259" key="5">
    <source>
        <dbReference type="PROSITE" id="PS51820"/>
    </source>
</evidence>
<keyword evidence="2 4" id="KW-0732">Signal</keyword>
<dbReference type="SUPFAM" id="SSF52279">
    <property type="entry name" value="Beta-D-glucan exohydrolase, C-terminal domain"/>
    <property type="match status" value="1"/>
</dbReference>
<dbReference type="PANTHER" id="PTHR42721">
    <property type="entry name" value="SUGAR HYDROLASE-RELATED"/>
    <property type="match status" value="1"/>
</dbReference>
<gene>
    <name evidence="6" type="ORF">FHS99_001200</name>
</gene>
<dbReference type="PRINTS" id="PR00133">
    <property type="entry name" value="GLHYDRLASE3"/>
</dbReference>
<dbReference type="GO" id="GO:0046556">
    <property type="term" value="F:alpha-L-arabinofuranosidase activity"/>
    <property type="evidence" value="ECO:0007669"/>
    <property type="project" value="TreeGrafter"/>
</dbReference>
<dbReference type="SMART" id="SM01217">
    <property type="entry name" value="Fn3_like"/>
    <property type="match status" value="1"/>
</dbReference>
<reference evidence="6 7" key="1">
    <citation type="submission" date="2020-08" db="EMBL/GenBank/DDBJ databases">
        <title>Genomic Encyclopedia of Type Strains, Phase IV (KMG-IV): sequencing the most valuable type-strain genomes for metagenomic binning, comparative biology and taxonomic classification.</title>
        <authorList>
            <person name="Goeker M."/>
        </authorList>
    </citation>
    <scope>NUCLEOTIDE SEQUENCE [LARGE SCALE GENOMIC DNA]</scope>
    <source>
        <strain evidence="6 7">DSM 103336</strain>
    </source>
</reference>
<dbReference type="Gene3D" id="3.40.50.1700">
    <property type="entry name" value="Glycoside hydrolase family 3 C-terminal domain"/>
    <property type="match status" value="2"/>
</dbReference>
<evidence type="ECO:0000313" key="7">
    <source>
        <dbReference type="Proteomes" id="UP000546701"/>
    </source>
</evidence>
<dbReference type="InterPro" id="IPR011658">
    <property type="entry name" value="PA14_dom"/>
</dbReference>
<keyword evidence="3 6" id="KW-0378">Hydrolase</keyword>
<dbReference type="InterPro" id="IPR013783">
    <property type="entry name" value="Ig-like_fold"/>
</dbReference>
<dbReference type="InterPro" id="IPR036881">
    <property type="entry name" value="Glyco_hydro_3_C_sf"/>
</dbReference>
<dbReference type="Pfam" id="PF07691">
    <property type="entry name" value="PA14"/>
    <property type="match status" value="1"/>
</dbReference>
<comment type="similarity">
    <text evidence="1">Belongs to the glycosyl hydrolase 3 family.</text>
</comment>
<dbReference type="GO" id="GO:0008422">
    <property type="term" value="F:beta-glucosidase activity"/>
    <property type="evidence" value="ECO:0007669"/>
    <property type="project" value="UniProtKB-EC"/>
</dbReference>
<dbReference type="SMART" id="SM00758">
    <property type="entry name" value="PA14"/>
    <property type="match status" value="1"/>
</dbReference>
<dbReference type="PROSITE" id="PS51820">
    <property type="entry name" value="PA14"/>
    <property type="match status" value="1"/>
</dbReference>
<dbReference type="EC" id="3.2.1.21" evidence="6"/>
<accession>A0A7W9BRE9</accession>
<dbReference type="PANTHER" id="PTHR42721:SF3">
    <property type="entry name" value="BETA-D-XYLOSIDASE 5-RELATED"/>
    <property type="match status" value="1"/>
</dbReference>
<dbReference type="InterPro" id="IPR017853">
    <property type="entry name" value="GH"/>
</dbReference>
<keyword evidence="7" id="KW-1185">Reference proteome</keyword>
<name>A0A7W9BRE9_9SPHN</name>
<dbReference type="InterPro" id="IPR026891">
    <property type="entry name" value="Fn3-like"/>
</dbReference>
<evidence type="ECO:0000313" key="6">
    <source>
        <dbReference type="EMBL" id="MBB5728730.1"/>
    </source>
</evidence>
<feature type="chain" id="PRO_5030692526" evidence="4">
    <location>
        <begin position="23"/>
        <end position="879"/>
    </location>
</feature>
<dbReference type="InterPro" id="IPR037524">
    <property type="entry name" value="PA14/GLEYA"/>
</dbReference>
<feature type="domain" description="PA14" evidence="5">
    <location>
        <begin position="469"/>
        <end position="601"/>
    </location>
</feature>
<dbReference type="Proteomes" id="UP000546701">
    <property type="component" value="Unassembled WGS sequence"/>
</dbReference>
<dbReference type="SUPFAM" id="SSF56988">
    <property type="entry name" value="Anthrax protective antigen"/>
    <property type="match status" value="1"/>
</dbReference>
<dbReference type="Pfam" id="PF00933">
    <property type="entry name" value="Glyco_hydro_3"/>
    <property type="match status" value="1"/>
</dbReference>
<evidence type="ECO:0000256" key="1">
    <source>
        <dbReference type="ARBA" id="ARBA00005336"/>
    </source>
</evidence>
<feature type="signal peptide" evidence="4">
    <location>
        <begin position="1"/>
        <end position="22"/>
    </location>
</feature>